<reference evidence="1 2" key="1">
    <citation type="journal article" date="2016" name="Nat. Commun.">
        <title>Thousands of microbial genomes shed light on interconnected biogeochemical processes in an aquifer system.</title>
        <authorList>
            <person name="Anantharaman K."/>
            <person name="Brown C.T."/>
            <person name="Hug L.A."/>
            <person name="Sharon I."/>
            <person name="Castelle C.J."/>
            <person name="Probst A.J."/>
            <person name="Thomas B.C."/>
            <person name="Singh A."/>
            <person name="Wilkins M.J."/>
            <person name="Karaoz U."/>
            <person name="Brodie E.L."/>
            <person name="Williams K.H."/>
            <person name="Hubbard S.S."/>
            <person name="Banfield J.F."/>
        </authorList>
    </citation>
    <scope>NUCLEOTIDE SEQUENCE [LARGE SCALE GENOMIC DNA]</scope>
</reference>
<dbReference type="AlphaFoldDB" id="A0A1F5HKD2"/>
<evidence type="ECO:0000313" key="2">
    <source>
        <dbReference type="Proteomes" id="UP000176780"/>
    </source>
</evidence>
<comment type="caution">
    <text evidence="1">The sequence shown here is derived from an EMBL/GenBank/DDBJ whole genome shotgun (WGS) entry which is preliminary data.</text>
</comment>
<proteinExistence type="predicted"/>
<name>A0A1F5HKD2_9BACT</name>
<protein>
    <submittedName>
        <fullName evidence="1">Uncharacterized protein</fullName>
    </submittedName>
</protein>
<organism evidence="1 2">
    <name type="scientific">Candidatus Curtissbacteria bacterium RIFCSPLOWO2_01_FULL_41_18</name>
    <dbReference type="NCBI Taxonomy" id="1797727"/>
    <lineage>
        <taxon>Bacteria</taxon>
        <taxon>Candidatus Curtissiibacteriota</taxon>
    </lineage>
</organism>
<sequence length="379" mass="43742">MTIEKQVRTRLTIEAFGNPFPLQQAREDFVACHIEPCFERNILGYERFRKLMHHLSYKTVRNFIQMLDDDPQISGVKTNQIRRKGKEVKVFVVDEKTRKTFDTVGRFLIDLIEIDHNIIFPETEDEMTCLLAMVTRAIATGKPITLCTPICPDWSRDEKGRYDFKSLGGSESFIANKFFNYGQELLSLFAKHKIPFQGVILFANWGLETEIDAKDTYGRKLLPDDVRMCFASTFARTDEKLSELQKSQETTSIFGDFRVVSMKGFLEERLDIPEVQRRLYDFFTTDKKGKRLVDVLATQSLKINKDRLSVDDQTNRELALRNVVEYATVGQSLDGHSILIVCESRTTSRAYNLPRKRDDNVPVFYLKGQESLESGVNIL</sequence>
<dbReference type="STRING" id="1797727.A3B51_00185"/>
<dbReference type="EMBL" id="MFBQ01000025">
    <property type="protein sequence ID" value="OGE04601.1"/>
    <property type="molecule type" value="Genomic_DNA"/>
</dbReference>
<dbReference type="Proteomes" id="UP000176780">
    <property type="component" value="Unassembled WGS sequence"/>
</dbReference>
<gene>
    <name evidence="1" type="ORF">A3B51_00185</name>
</gene>
<accession>A0A1F5HKD2</accession>
<evidence type="ECO:0000313" key="1">
    <source>
        <dbReference type="EMBL" id="OGE04601.1"/>
    </source>
</evidence>